<reference evidence="2 3" key="1">
    <citation type="submission" date="2021-02" db="EMBL/GenBank/DDBJ databases">
        <title>De Novo genome assembly of isolated myxobacteria.</title>
        <authorList>
            <person name="Stevens D.C."/>
        </authorList>
    </citation>
    <scope>NUCLEOTIDE SEQUENCE [LARGE SCALE GENOMIC DNA]</scope>
    <source>
        <strain evidence="2 3">SCHIC003</strain>
    </source>
</reference>
<feature type="compositionally biased region" description="Basic and acidic residues" evidence="1">
    <location>
        <begin position="114"/>
        <end position="125"/>
    </location>
</feature>
<evidence type="ECO:0000313" key="2">
    <source>
        <dbReference type="EMBL" id="QSQ14573.1"/>
    </source>
</evidence>
<name>A0ABX7NE50_9BACT</name>
<dbReference type="Proteomes" id="UP000663090">
    <property type="component" value="Chromosome"/>
</dbReference>
<feature type="compositionally biased region" description="Basic and acidic residues" evidence="1">
    <location>
        <begin position="29"/>
        <end position="38"/>
    </location>
</feature>
<dbReference type="EMBL" id="CP071091">
    <property type="protein sequence ID" value="QSQ14573.1"/>
    <property type="molecule type" value="Genomic_DNA"/>
</dbReference>
<dbReference type="RefSeq" id="WP_206716347.1">
    <property type="nucleotide sequence ID" value="NZ_CP071091.1"/>
</dbReference>
<accession>A0ABX7NE50</accession>
<evidence type="ECO:0000313" key="3">
    <source>
        <dbReference type="Proteomes" id="UP000663090"/>
    </source>
</evidence>
<feature type="region of interest" description="Disordered" evidence="1">
    <location>
        <begin position="1"/>
        <end position="127"/>
    </location>
</feature>
<proteinExistence type="predicted"/>
<gene>
    <name evidence="2" type="ORF">JY572_00275</name>
</gene>
<sequence length="144" mass="16016">MNTTGTEVASQTEVKTDGHNGGQVATRETLVEHRLTTEKKKKRKTSKGLKRLDKAHDNVSRAMEHLSAAVSDGMKTYRRKEQASADKKRDGALRDVMKNSGKAMSDSLKTLSKVPRDLSRTLDTKRNRKQVRAVARFLAGPLGR</sequence>
<feature type="compositionally biased region" description="Basic and acidic residues" evidence="1">
    <location>
        <begin position="50"/>
        <end position="64"/>
    </location>
</feature>
<keyword evidence="3" id="KW-1185">Reference proteome</keyword>
<organism evidence="2 3">
    <name type="scientific">Myxococcus landrumensis</name>
    <dbReference type="NCBI Taxonomy" id="2813577"/>
    <lineage>
        <taxon>Bacteria</taxon>
        <taxon>Pseudomonadati</taxon>
        <taxon>Myxococcota</taxon>
        <taxon>Myxococcia</taxon>
        <taxon>Myxococcales</taxon>
        <taxon>Cystobacterineae</taxon>
        <taxon>Myxococcaceae</taxon>
        <taxon>Myxococcus</taxon>
    </lineage>
</organism>
<dbReference type="Pfam" id="PF19831">
    <property type="entry name" value="DUF6312"/>
    <property type="match status" value="1"/>
</dbReference>
<feature type="compositionally biased region" description="Polar residues" evidence="1">
    <location>
        <begin position="1"/>
        <end position="13"/>
    </location>
</feature>
<feature type="compositionally biased region" description="Basic and acidic residues" evidence="1">
    <location>
        <begin position="79"/>
        <end position="97"/>
    </location>
</feature>
<protein>
    <submittedName>
        <fullName evidence="2">Uncharacterized protein</fullName>
    </submittedName>
</protein>
<feature type="compositionally biased region" description="Basic residues" evidence="1">
    <location>
        <begin position="39"/>
        <end position="49"/>
    </location>
</feature>
<dbReference type="InterPro" id="IPR046279">
    <property type="entry name" value="DUF6312"/>
</dbReference>
<evidence type="ECO:0000256" key="1">
    <source>
        <dbReference type="SAM" id="MobiDB-lite"/>
    </source>
</evidence>